<sequence length="598" mass="68741">MKNKSISFSFSFILDNIKSKYLNSKISLKIAIYFSILFIVAIFALTFIYEHINRTYNTEKLKQSSFEALDTAEASTNLIIDNVSNASKMIVSSDDIQNNLKNIDIQSDLETQYNINKYLTQFTNFNPNIASIYILDNYNNKYYSENNTFKSFSVDDINNMKWYKEVLDKQGGFILKLNGGGLFHNKEGSYESYVSFIRIINDINTQEKIGVLIININEKAFYDSIVSVSNKYGTKLIIEDENNHIITKPDIDKQVLSEAEKEKAYTENKGFIIKRLKNKDYIISSIKMANNNWNLISVSEYSQLREQSNYVKYFVILFIVVNILLITFGALGISRMITKPLTKLHSSMKAVKDGEFNTVDIETYNDEVGAVKDVYNLMVFHIKFLLNKIRDDEKFKRKAELDVLMSQIKPHFLYNTFDTISSLALSGENRNVYEVIKALGIFYRTSLSNGKDIITIDEEIKTIKSYLMIQKVRYRDKFEVIYDLDPSCSEFKIIKLVLQPLVENAIYHGLRNKKEKGIIKISSILKEDFIQLSVEDNGCGIDEERLKDILESSASGIGVRATRERLKVFYGAECSFSITSEKNIGTNIVITIPQKEVE</sequence>
<dbReference type="GO" id="GO:0000155">
    <property type="term" value="F:phosphorelay sensor kinase activity"/>
    <property type="evidence" value="ECO:0007669"/>
    <property type="project" value="InterPro"/>
</dbReference>
<evidence type="ECO:0000256" key="1">
    <source>
        <dbReference type="ARBA" id="ARBA00000085"/>
    </source>
</evidence>
<dbReference type="Pfam" id="PF06580">
    <property type="entry name" value="His_kinase"/>
    <property type="match status" value="1"/>
</dbReference>
<evidence type="ECO:0000256" key="12">
    <source>
        <dbReference type="SAM" id="Phobius"/>
    </source>
</evidence>
<dbReference type="InterPro" id="IPR003594">
    <property type="entry name" value="HATPase_dom"/>
</dbReference>
<keyword evidence="9 12" id="KW-1133">Transmembrane helix</keyword>
<dbReference type="InterPro" id="IPR050640">
    <property type="entry name" value="Bact_2-comp_sensor_kinase"/>
</dbReference>
<dbReference type="GO" id="GO:0005886">
    <property type="term" value="C:plasma membrane"/>
    <property type="evidence" value="ECO:0007669"/>
    <property type="project" value="UniProtKB-SubCell"/>
</dbReference>
<dbReference type="SMART" id="SM00387">
    <property type="entry name" value="HATPase_c"/>
    <property type="match status" value="1"/>
</dbReference>
<evidence type="ECO:0000256" key="9">
    <source>
        <dbReference type="ARBA" id="ARBA00022989"/>
    </source>
</evidence>
<feature type="domain" description="Histidine kinase" evidence="13">
    <location>
        <begin position="494"/>
        <end position="596"/>
    </location>
</feature>
<feature type="domain" description="HAMP" evidence="14">
    <location>
        <begin position="335"/>
        <end position="387"/>
    </location>
</feature>
<evidence type="ECO:0000256" key="10">
    <source>
        <dbReference type="ARBA" id="ARBA00023012"/>
    </source>
</evidence>
<evidence type="ECO:0000259" key="14">
    <source>
        <dbReference type="PROSITE" id="PS50885"/>
    </source>
</evidence>
<keyword evidence="16" id="KW-1185">Reference proteome</keyword>
<evidence type="ECO:0000256" key="5">
    <source>
        <dbReference type="ARBA" id="ARBA00022553"/>
    </source>
</evidence>
<evidence type="ECO:0000256" key="4">
    <source>
        <dbReference type="ARBA" id="ARBA00022475"/>
    </source>
</evidence>
<accession>A0A3R5UG66</accession>
<dbReference type="Gene3D" id="3.30.565.10">
    <property type="entry name" value="Histidine kinase-like ATPase, C-terminal domain"/>
    <property type="match status" value="1"/>
</dbReference>
<keyword evidence="8 15" id="KW-0418">Kinase</keyword>
<dbReference type="PROSITE" id="PS50885">
    <property type="entry name" value="HAMP"/>
    <property type="match status" value="1"/>
</dbReference>
<keyword evidence="4" id="KW-1003">Cell membrane</keyword>
<evidence type="ECO:0000256" key="3">
    <source>
        <dbReference type="ARBA" id="ARBA00012438"/>
    </source>
</evidence>
<dbReference type="RefSeq" id="WP_128213709.1">
    <property type="nucleotide sequence ID" value="NZ_CP025746.1"/>
</dbReference>
<evidence type="ECO:0000256" key="11">
    <source>
        <dbReference type="ARBA" id="ARBA00023136"/>
    </source>
</evidence>
<protein>
    <recommendedName>
        <fullName evidence="3">histidine kinase</fullName>
        <ecNumber evidence="3">2.7.13.3</ecNumber>
    </recommendedName>
</protein>
<dbReference type="SUPFAM" id="SSF158472">
    <property type="entry name" value="HAMP domain-like"/>
    <property type="match status" value="1"/>
</dbReference>
<evidence type="ECO:0000313" key="16">
    <source>
        <dbReference type="Proteomes" id="UP000286268"/>
    </source>
</evidence>
<feature type="transmembrane region" description="Helical" evidence="12">
    <location>
        <begin position="30"/>
        <end position="49"/>
    </location>
</feature>
<feature type="transmembrane region" description="Helical" evidence="12">
    <location>
        <begin position="313"/>
        <end position="333"/>
    </location>
</feature>
<dbReference type="OrthoDB" id="9809348at2"/>
<keyword evidence="11 12" id="KW-0472">Membrane</keyword>
<gene>
    <name evidence="15" type="ORF">C1I91_15755</name>
</gene>
<dbReference type="EC" id="2.7.13.3" evidence="3"/>
<dbReference type="InterPro" id="IPR010559">
    <property type="entry name" value="Sig_transdc_His_kin_internal"/>
</dbReference>
<proteinExistence type="predicted"/>
<dbReference type="EMBL" id="CP025746">
    <property type="protein sequence ID" value="QAA32976.1"/>
    <property type="molecule type" value="Genomic_DNA"/>
</dbReference>
<dbReference type="SMART" id="SM00304">
    <property type="entry name" value="HAMP"/>
    <property type="match status" value="1"/>
</dbReference>
<evidence type="ECO:0000256" key="7">
    <source>
        <dbReference type="ARBA" id="ARBA00022692"/>
    </source>
</evidence>
<evidence type="ECO:0000256" key="2">
    <source>
        <dbReference type="ARBA" id="ARBA00004651"/>
    </source>
</evidence>
<dbReference type="InterPro" id="IPR036890">
    <property type="entry name" value="HATPase_C_sf"/>
</dbReference>
<dbReference type="PANTHER" id="PTHR34220:SF7">
    <property type="entry name" value="SENSOR HISTIDINE KINASE YPDA"/>
    <property type="match status" value="1"/>
</dbReference>
<dbReference type="Pfam" id="PF00672">
    <property type="entry name" value="HAMP"/>
    <property type="match status" value="1"/>
</dbReference>
<dbReference type="InterPro" id="IPR005467">
    <property type="entry name" value="His_kinase_dom"/>
</dbReference>
<dbReference type="Gene3D" id="6.10.340.10">
    <property type="match status" value="1"/>
</dbReference>
<keyword evidence="7 12" id="KW-0812">Transmembrane</keyword>
<dbReference type="InterPro" id="IPR003660">
    <property type="entry name" value="HAMP_dom"/>
</dbReference>
<dbReference type="AlphaFoldDB" id="A0A3R5UG66"/>
<dbReference type="KEGG" id="cmah:C1I91_15755"/>
<dbReference type="Pfam" id="PF02518">
    <property type="entry name" value="HATPase_c"/>
    <property type="match status" value="1"/>
</dbReference>
<dbReference type="PROSITE" id="PS50109">
    <property type="entry name" value="HIS_KIN"/>
    <property type="match status" value="1"/>
</dbReference>
<keyword evidence="5" id="KW-0597">Phosphoprotein</keyword>
<dbReference type="InterPro" id="IPR004358">
    <property type="entry name" value="Sig_transdc_His_kin-like_C"/>
</dbReference>
<evidence type="ECO:0000313" key="15">
    <source>
        <dbReference type="EMBL" id="QAA32976.1"/>
    </source>
</evidence>
<dbReference type="PRINTS" id="PR00344">
    <property type="entry name" value="BCTRLSENSOR"/>
</dbReference>
<dbReference type="InterPro" id="IPR033479">
    <property type="entry name" value="dCache_1"/>
</dbReference>
<evidence type="ECO:0000259" key="13">
    <source>
        <dbReference type="PROSITE" id="PS50109"/>
    </source>
</evidence>
<keyword evidence="10" id="KW-0902">Two-component regulatory system</keyword>
<dbReference type="PANTHER" id="PTHR34220">
    <property type="entry name" value="SENSOR HISTIDINE KINASE YPDA"/>
    <property type="match status" value="1"/>
</dbReference>
<keyword evidence="6" id="KW-0808">Transferase</keyword>
<dbReference type="SUPFAM" id="SSF55874">
    <property type="entry name" value="ATPase domain of HSP90 chaperone/DNA topoisomerase II/histidine kinase"/>
    <property type="match status" value="1"/>
</dbReference>
<organism evidence="15 16">
    <name type="scientific">Clostridium manihotivorum</name>
    <dbReference type="NCBI Taxonomy" id="2320868"/>
    <lineage>
        <taxon>Bacteria</taxon>
        <taxon>Bacillati</taxon>
        <taxon>Bacillota</taxon>
        <taxon>Clostridia</taxon>
        <taxon>Eubacteriales</taxon>
        <taxon>Clostridiaceae</taxon>
        <taxon>Clostridium</taxon>
    </lineage>
</organism>
<comment type="catalytic activity">
    <reaction evidence="1">
        <text>ATP + protein L-histidine = ADP + protein N-phospho-L-histidine.</text>
        <dbReference type="EC" id="2.7.13.3"/>
    </reaction>
</comment>
<reference evidence="15 16" key="1">
    <citation type="submission" date="2018-01" db="EMBL/GenBank/DDBJ databases">
        <title>Genome Sequencing and Assembly of Anaerobacter polyendosporus strain CT4.</title>
        <authorList>
            <person name="Tachaapaikoon C."/>
            <person name="Sutheeworapong S."/>
            <person name="Jenjaroenpun P."/>
            <person name="Wongsurawat T."/>
            <person name="Nookeaw I."/>
            <person name="Cheawchanlertfa P."/>
            <person name="Kosugi A."/>
            <person name="Cheevadhanarak S."/>
            <person name="Ratanakhanokchai K."/>
        </authorList>
    </citation>
    <scope>NUCLEOTIDE SEQUENCE [LARGE SCALE GENOMIC DNA]</scope>
    <source>
        <strain evidence="15 16">CT4</strain>
    </source>
</reference>
<evidence type="ECO:0000256" key="8">
    <source>
        <dbReference type="ARBA" id="ARBA00022777"/>
    </source>
</evidence>
<dbReference type="Pfam" id="PF02743">
    <property type="entry name" value="dCache_1"/>
    <property type="match status" value="1"/>
</dbReference>
<name>A0A3R5UG66_9CLOT</name>
<evidence type="ECO:0000256" key="6">
    <source>
        <dbReference type="ARBA" id="ARBA00022679"/>
    </source>
</evidence>
<dbReference type="Proteomes" id="UP000286268">
    <property type="component" value="Chromosome"/>
</dbReference>
<comment type="subcellular location">
    <subcellularLocation>
        <location evidence="2">Cell membrane</location>
        <topology evidence="2">Multi-pass membrane protein</topology>
    </subcellularLocation>
</comment>